<keyword evidence="2" id="KW-0378">Hydrolase</keyword>
<dbReference type="InterPro" id="IPR029033">
    <property type="entry name" value="His_PPase_superfam"/>
</dbReference>
<dbReference type="EMBL" id="CP025198">
    <property type="protein sequence ID" value="AXE37265.1"/>
    <property type="molecule type" value="Genomic_DNA"/>
</dbReference>
<organism evidence="2 3">
    <name type="scientific">Acidipropionibacterium virtanenii</name>
    <dbReference type="NCBI Taxonomy" id="2057246"/>
    <lineage>
        <taxon>Bacteria</taxon>
        <taxon>Bacillati</taxon>
        <taxon>Actinomycetota</taxon>
        <taxon>Actinomycetes</taxon>
        <taxon>Propionibacteriales</taxon>
        <taxon>Propionibacteriaceae</taxon>
        <taxon>Acidipropionibacterium</taxon>
    </lineage>
</organism>
<feature type="compositionally biased region" description="Basic and acidic residues" evidence="1">
    <location>
        <begin position="183"/>
        <end position="194"/>
    </location>
</feature>
<dbReference type="InterPro" id="IPR023214">
    <property type="entry name" value="HAD_sf"/>
</dbReference>
<dbReference type="AlphaFoldDB" id="A0A344UPR7"/>
<dbReference type="EC" id="3.6.3.-" evidence="2"/>
<keyword evidence="3" id="KW-1185">Reference proteome</keyword>
<feature type="region of interest" description="Disordered" evidence="1">
    <location>
        <begin position="71"/>
        <end position="106"/>
    </location>
</feature>
<sequence>MPSPLSRAAQTAASVEGRLHIHQIVEQRLIDRDYGPQTGLLAADVEARWGSLDDAPGIESAADLLARVRRGRDRAAGRGPRRADHHDHRRQRDGGPGIARQVGLGDRVGSGPEAVGRPWDFDVIAEVFPADKQEAVRALQRTGHVVGMTGDGINDAPALALGAQRSGGGRGGRQPCSRLSAGDLRHGHQRRAVDVGRSVRLNSQRELDAGRAQASATISAASWGPTWSRH</sequence>
<name>A0A344UPR7_9ACTN</name>
<proteinExistence type="predicted"/>
<dbReference type="SUPFAM" id="SSF53254">
    <property type="entry name" value="Phosphoglycerate mutase-like"/>
    <property type="match status" value="1"/>
</dbReference>
<evidence type="ECO:0000256" key="1">
    <source>
        <dbReference type="SAM" id="MobiDB-lite"/>
    </source>
</evidence>
<reference evidence="2 3" key="1">
    <citation type="submission" date="2017-12" db="EMBL/GenBank/DDBJ databases">
        <title>The whole genome sequence of the Acidipropionibacterium virtanenii sp. nov. type strain JS278.</title>
        <authorList>
            <person name="Laine P."/>
            <person name="Deptula P."/>
            <person name="Varmanen P."/>
            <person name="Auvinen P."/>
        </authorList>
    </citation>
    <scope>NUCLEOTIDE SEQUENCE [LARGE SCALE GENOMIC DNA]</scope>
    <source>
        <strain evidence="2 3">JS278</strain>
    </source>
</reference>
<evidence type="ECO:0000313" key="2">
    <source>
        <dbReference type="EMBL" id="AXE37265.1"/>
    </source>
</evidence>
<gene>
    <name evidence="2" type="primary">ctpC</name>
    <name evidence="2" type="ORF">JS278_00067</name>
</gene>
<dbReference type="KEGG" id="acij:JS278_00067"/>
<dbReference type="GO" id="GO:0016787">
    <property type="term" value="F:hydrolase activity"/>
    <property type="evidence" value="ECO:0007669"/>
    <property type="project" value="UniProtKB-KW"/>
</dbReference>
<dbReference type="SUPFAM" id="SSF56784">
    <property type="entry name" value="HAD-like"/>
    <property type="match status" value="1"/>
</dbReference>
<feature type="compositionally biased region" description="Basic and acidic residues" evidence="1">
    <location>
        <begin position="73"/>
        <end position="93"/>
    </location>
</feature>
<dbReference type="Gene3D" id="3.40.50.1240">
    <property type="entry name" value="Phosphoglycerate mutase-like"/>
    <property type="match status" value="1"/>
</dbReference>
<dbReference type="PANTHER" id="PTHR42861">
    <property type="entry name" value="CALCIUM-TRANSPORTING ATPASE"/>
    <property type="match status" value="1"/>
</dbReference>
<protein>
    <submittedName>
        <fullName evidence="2">Putative manganese/zinc-exporting P-type ATPase</fullName>
        <ecNumber evidence="2">3.6.3.-</ecNumber>
    </submittedName>
</protein>
<dbReference type="Gene3D" id="3.40.50.1000">
    <property type="entry name" value="HAD superfamily/HAD-like"/>
    <property type="match status" value="1"/>
</dbReference>
<dbReference type="InterPro" id="IPR036412">
    <property type="entry name" value="HAD-like_sf"/>
</dbReference>
<dbReference type="Pfam" id="PF00300">
    <property type="entry name" value="His_Phos_1"/>
    <property type="match status" value="1"/>
</dbReference>
<accession>A0A344UPR7</accession>
<dbReference type="InterPro" id="IPR013078">
    <property type="entry name" value="His_Pase_superF_clade-1"/>
</dbReference>
<evidence type="ECO:0000313" key="3">
    <source>
        <dbReference type="Proteomes" id="UP000251995"/>
    </source>
</evidence>
<feature type="region of interest" description="Disordered" evidence="1">
    <location>
        <begin position="164"/>
        <end position="230"/>
    </location>
</feature>
<dbReference type="Proteomes" id="UP000251995">
    <property type="component" value="Chromosome"/>
</dbReference>